<feature type="transmembrane region" description="Helical" evidence="1">
    <location>
        <begin position="237"/>
        <end position="256"/>
    </location>
</feature>
<proteinExistence type="predicted"/>
<evidence type="ECO:0000313" key="2">
    <source>
        <dbReference type="EMBL" id="CAE0524565.1"/>
    </source>
</evidence>
<feature type="transmembrane region" description="Helical" evidence="1">
    <location>
        <begin position="199"/>
        <end position="217"/>
    </location>
</feature>
<evidence type="ECO:0000256" key="1">
    <source>
        <dbReference type="SAM" id="Phobius"/>
    </source>
</evidence>
<keyword evidence="1" id="KW-1133">Transmembrane helix</keyword>
<gene>
    <name evidence="2" type="ORF">EHUX00137_LOCUS2355</name>
</gene>
<organism evidence="2">
    <name type="scientific">Emiliania huxleyi</name>
    <name type="common">Coccolithophore</name>
    <name type="synonym">Pontosphaera huxleyi</name>
    <dbReference type="NCBI Taxonomy" id="2903"/>
    <lineage>
        <taxon>Eukaryota</taxon>
        <taxon>Haptista</taxon>
        <taxon>Haptophyta</taxon>
        <taxon>Prymnesiophyceae</taxon>
        <taxon>Isochrysidales</taxon>
        <taxon>Noelaerhabdaceae</taxon>
        <taxon>Emiliania</taxon>
    </lineage>
</organism>
<feature type="transmembrane region" description="Helical" evidence="1">
    <location>
        <begin position="262"/>
        <end position="282"/>
    </location>
</feature>
<protein>
    <recommendedName>
        <fullName evidence="3">TLC domain-containing protein</fullName>
    </recommendedName>
</protein>
<feature type="transmembrane region" description="Helical" evidence="1">
    <location>
        <begin position="80"/>
        <end position="103"/>
    </location>
</feature>
<feature type="transmembrane region" description="Helical" evidence="1">
    <location>
        <begin position="110"/>
        <end position="134"/>
    </location>
</feature>
<reference evidence="2" key="1">
    <citation type="submission" date="2021-01" db="EMBL/GenBank/DDBJ databases">
        <authorList>
            <person name="Corre E."/>
            <person name="Pelletier E."/>
            <person name="Niang G."/>
            <person name="Scheremetjew M."/>
            <person name="Finn R."/>
            <person name="Kale V."/>
            <person name="Holt S."/>
            <person name="Cochrane G."/>
            <person name="Meng A."/>
            <person name="Brown T."/>
            <person name="Cohen L."/>
        </authorList>
    </citation>
    <scope>NUCLEOTIDE SEQUENCE</scope>
    <source>
        <strain evidence="2">379</strain>
    </source>
</reference>
<accession>A0A7S3RI03</accession>
<dbReference type="AlphaFoldDB" id="A0A7S3RI03"/>
<keyword evidence="1" id="KW-0812">Transmembrane</keyword>
<feature type="transmembrane region" description="Helical" evidence="1">
    <location>
        <begin position="176"/>
        <end position="193"/>
    </location>
</feature>
<sequence length="380" mass="41882">MPPPVITYGDWVASWTMQTHLRVIVALSLSWLGALLALCHRVNGGAKGFSREGEPGTAAPLARLLAMGGLYGQQRPYLEVAGVTACAGVLGMVALACCDFVYARHTKARWFALHVIANVWISLLCLPDLAFMAADPLAALKEHRLNHWPASLIFSVHVYHMAFFKNLQPIDWLHHLLMVVLAGPIVITAEVGPMMNYNHFFMCGVPGGVDYLMLFLVKHSWMTPLEEKRIATVINVWFRAPWLVSVACFGYIQFFIDNTPLHIFLFRCFLLLLAAWNGLFFMERVVGNFHVNRYKAKTAADASRLSPASAAAAAGEDQDYETDEHVLPSTVIPNALSEGLGLGGGMRVAVSHQDLLQLEAEPAREAYPTAEAAKEAKKAR</sequence>
<evidence type="ECO:0008006" key="3">
    <source>
        <dbReference type="Google" id="ProtNLM"/>
    </source>
</evidence>
<feature type="transmembrane region" description="Helical" evidence="1">
    <location>
        <begin position="20"/>
        <end position="38"/>
    </location>
</feature>
<feature type="transmembrane region" description="Helical" evidence="1">
    <location>
        <begin position="146"/>
        <end position="164"/>
    </location>
</feature>
<name>A0A7S3RI03_EMIHU</name>
<dbReference type="EMBL" id="HBIR01003325">
    <property type="protein sequence ID" value="CAE0524565.1"/>
    <property type="molecule type" value="Transcribed_RNA"/>
</dbReference>
<keyword evidence="1" id="KW-0472">Membrane</keyword>